<feature type="domain" description="SUF system FeS cluster assembly SufBD N-terminal" evidence="3">
    <location>
        <begin position="163"/>
        <end position="225"/>
    </location>
</feature>
<evidence type="ECO:0000313" key="4">
    <source>
        <dbReference type="EMBL" id="MEX3593339.1"/>
    </source>
</evidence>
<sequence length="491" mass="55017">MTERTVPADTAGNKPEDTVISEILEMNPELEGIGQYQYGWADKNDAGASARRGVDADVVRDISGKKSEPEWMLNLRLKGLKFFDRKPMPTWGADLSGIDFDNIKYFVRSTEQQAGSWEELPEDIRNTYEKLGIPEAERNRLVAGVAAQYESEVVYHQIREDLERQGVIFMDTDTALKEHPEFFEEYFGTVIPVGDNKFAALNTAVWSGGSFVYVPKGVHVDIPLQAYFRINTENMGQFERTLIIADEDSYVHYIEGCTAPIYKTDSLHSAVVEIICKKNARVRYTTIQNWSNNVYNLVTKRAIAHEGATMEWVDGNIGSKVTQKYPAVYMTGEHARGETLSIAFAGEGQHQDTGSKMVHIAPNTSSSIVSKSVARNGGRSAYRGLVQVREGAKHSKSNVVCDALLVDTISRSDTYPYVDIREDDVTMGHEATVSRVSEEQLFYLMQRGMAEEEAMAMIVRGFVEPIARELPMEYALELNRLIELQMEGSVG</sequence>
<comment type="similarity">
    <text evidence="1">Belongs to the iron-sulfur cluster assembly SufBD family.</text>
</comment>
<dbReference type="InterPro" id="IPR000825">
    <property type="entry name" value="SUF_FeS_clus_asmbl_SufBD_core"/>
</dbReference>
<reference evidence="4 5" key="1">
    <citation type="journal article" date="2024" name="Fungal Genet. Biol.">
        <title>The porcine skin microbiome exhibits broad fungal antagonism.</title>
        <authorList>
            <person name="De La Cruz K.F."/>
            <person name="Townsend E.C."/>
            <person name="Alex Cheong J.Z."/>
            <person name="Salamzade R."/>
            <person name="Liu A."/>
            <person name="Sandstrom S."/>
            <person name="Davila E."/>
            <person name="Huang L."/>
            <person name="Xu K.H."/>
            <person name="Wu S.Y."/>
            <person name="Meudt J.J."/>
            <person name="Shanmuganayagam D."/>
            <person name="Gibson A.L.F."/>
            <person name="Kalan L.R."/>
        </authorList>
    </citation>
    <scope>NUCLEOTIDE SEQUENCE [LARGE SCALE GENOMIC DNA]</scope>
    <source>
        <strain evidence="4 5">LK2625</strain>
    </source>
</reference>
<dbReference type="NCBIfam" id="TIGR01980">
    <property type="entry name" value="sufB"/>
    <property type="match status" value="1"/>
</dbReference>
<dbReference type="EMBL" id="JAYWLU010000001">
    <property type="protein sequence ID" value="MEX3593339.1"/>
    <property type="molecule type" value="Genomic_DNA"/>
</dbReference>
<comment type="caution">
    <text evidence="4">The sequence shown here is derived from an EMBL/GenBank/DDBJ whole genome shotgun (WGS) entry which is preliminary data.</text>
</comment>
<dbReference type="Pfam" id="PF01458">
    <property type="entry name" value="SUFBD_core"/>
    <property type="match status" value="1"/>
</dbReference>
<name>A0ABV3UZD1_9MICC</name>
<dbReference type="PANTHER" id="PTHR30508:SF1">
    <property type="entry name" value="UPF0051 PROTEIN ABCI8, CHLOROPLASTIC-RELATED"/>
    <property type="match status" value="1"/>
</dbReference>
<evidence type="ECO:0000313" key="5">
    <source>
        <dbReference type="Proteomes" id="UP001558481"/>
    </source>
</evidence>
<dbReference type="Pfam" id="PF19295">
    <property type="entry name" value="SufBD_N"/>
    <property type="match status" value="1"/>
</dbReference>
<feature type="domain" description="SUF system FeS cluster assembly SufBD core" evidence="2">
    <location>
        <begin position="228"/>
        <end position="462"/>
    </location>
</feature>
<dbReference type="InterPro" id="IPR045595">
    <property type="entry name" value="SufBD_N"/>
</dbReference>
<dbReference type="InterPro" id="IPR055346">
    <property type="entry name" value="Fe-S_cluster_assembly_SufBD"/>
</dbReference>
<keyword evidence="5" id="KW-1185">Reference proteome</keyword>
<proteinExistence type="inferred from homology"/>
<dbReference type="SUPFAM" id="SSF101960">
    <property type="entry name" value="Stabilizer of iron transporter SufD"/>
    <property type="match status" value="1"/>
</dbReference>
<dbReference type="Proteomes" id="UP001558481">
    <property type="component" value="Unassembled WGS sequence"/>
</dbReference>
<evidence type="ECO:0000259" key="3">
    <source>
        <dbReference type="Pfam" id="PF19295"/>
    </source>
</evidence>
<dbReference type="PANTHER" id="PTHR30508">
    <property type="entry name" value="FES CLUSTER ASSEMBLY PROTEIN SUF"/>
    <property type="match status" value="1"/>
</dbReference>
<evidence type="ECO:0000256" key="1">
    <source>
        <dbReference type="ARBA" id="ARBA00043967"/>
    </source>
</evidence>
<gene>
    <name evidence="4" type="primary">sufB</name>
    <name evidence="4" type="ORF">VVR66_01245</name>
</gene>
<dbReference type="InterPro" id="IPR037284">
    <property type="entry name" value="SUF_FeS_clus_asmbl_SufBD_sf"/>
</dbReference>
<dbReference type="InterPro" id="IPR010231">
    <property type="entry name" value="SUF_FeS_clus_asmbl_SufB"/>
</dbReference>
<accession>A0ABV3UZD1</accession>
<protein>
    <submittedName>
        <fullName evidence="4">Fe-S cluster assembly protein SufB</fullName>
    </submittedName>
</protein>
<dbReference type="RefSeq" id="WP_095797877.1">
    <property type="nucleotide sequence ID" value="NZ_CAUREL010000022.1"/>
</dbReference>
<organism evidence="4 5">
    <name type="scientific">Kocuria carniphila</name>
    <dbReference type="NCBI Taxonomy" id="262208"/>
    <lineage>
        <taxon>Bacteria</taxon>
        <taxon>Bacillati</taxon>
        <taxon>Actinomycetota</taxon>
        <taxon>Actinomycetes</taxon>
        <taxon>Micrococcales</taxon>
        <taxon>Micrococcaceae</taxon>
        <taxon>Kocuria</taxon>
    </lineage>
</organism>
<evidence type="ECO:0000259" key="2">
    <source>
        <dbReference type="Pfam" id="PF01458"/>
    </source>
</evidence>